<evidence type="ECO:0000256" key="2">
    <source>
        <dbReference type="ARBA" id="ARBA00009765"/>
    </source>
</evidence>
<evidence type="ECO:0008006" key="9">
    <source>
        <dbReference type="Google" id="ProtNLM"/>
    </source>
</evidence>
<dbReference type="GO" id="GO:0015099">
    <property type="term" value="F:nickel cation transmembrane transporter activity"/>
    <property type="evidence" value="ECO:0007669"/>
    <property type="project" value="TreeGrafter"/>
</dbReference>
<dbReference type="GO" id="GO:0015087">
    <property type="term" value="F:cobalt ion transmembrane transporter activity"/>
    <property type="evidence" value="ECO:0007669"/>
    <property type="project" value="TreeGrafter"/>
</dbReference>
<dbReference type="InterPro" id="IPR002523">
    <property type="entry name" value="MgTranspt_CorA/ZnTranspt_ZntB"/>
</dbReference>
<dbReference type="Pfam" id="PF01544">
    <property type="entry name" value="CorA"/>
    <property type="match status" value="1"/>
</dbReference>
<evidence type="ECO:0000256" key="3">
    <source>
        <dbReference type="ARBA" id="ARBA00022692"/>
    </source>
</evidence>
<keyword evidence="8" id="KW-1185">Reference proteome</keyword>
<dbReference type="InterPro" id="IPR045863">
    <property type="entry name" value="CorA_TM1_TM2"/>
</dbReference>
<keyword evidence="3 6" id="KW-0812">Transmembrane</keyword>
<proteinExistence type="inferred from homology"/>
<dbReference type="InterPro" id="IPR045861">
    <property type="entry name" value="CorA_cytoplasmic_dom"/>
</dbReference>
<dbReference type="InterPro" id="IPR050829">
    <property type="entry name" value="CorA_MIT"/>
</dbReference>
<dbReference type="GO" id="GO:0016020">
    <property type="term" value="C:membrane"/>
    <property type="evidence" value="ECO:0007669"/>
    <property type="project" value="UniProtKB-SubCell"/>
</dbReference>
<evidence type="ECO:0000256" key="1">
    <source>
        <dbReference type="ARBA" id="ARBA00004141"/>
    </source>
</evidence>
<protein>
    <recommendedName>
        <fullName evidence="9">Magnesium transporter</fullName>
    </recommendedName>
</protein>
<feature type="transmembrane region" description="Helical" evidence="6">
    <location>
        <begin position="250"/>
        <end position="275"/>
    </location>
</feature>
<evidence type="ECO:0000256" key="4">
    <source>
        <dbReference type="ARBA" id="ARBA00022989"/>
    </source>
</evidence>
<keyword evidence="5 6" id="KW-0472">Membrane</keyword>
<sequence>MTTFLSAVTADHFDTEVLQQHWIPLAADDADTAAVLRERLGIDFTVARRQVWESDNFLYFPVVACYQRGETIEHATIVFALGGEFLVTLQPSEHFVPFDKAVAKMRRSPELAGSAHGVMYALLWALNEASERVLHHAGDALEAMHEEIEQAPERHDRSGTDIADLREAMSRLDATARIIARTRETQLQLARTARHLMADAGSGHGKLNHSIGLLLADIDGVKEHAGVESDKARYLQQSVTTWLGARQNEVLRACTVVTAAFLPPTLIAGCYAVHLTGISEISWQLGFLVTAVLALMAAVIPLAYLRKKGLLR</sequence>
<accession>A0A7X6KZF4</accession>
<reference evidence="7 8" key="1">
    <citation type="submission" date="2020-04" db="EMBL/GenBank/DDBJ databases">
        <title>MicrobeNet Type strains.</title>
        <authorList>
            <person name="Nicholson A.C."/>
        </authorList>
    </citation>
    <scope>NUCLEOTIDE SEQUENCE [LARGE SCALE GENOMIC DNA]</scope>
    <source>
        <strain evidence="7 8">DSM 44956</strain>
    </source>
</reference>
<evidence type="ECO:0000313" key="7">
    <source>
        <dbReference type="EMBL" id="NKY25017.1"/>
    </source>
</evidence>
<name>A0A7X6KZF4_9NOCA</name>
<dbReference type="Gene3D" id="1.20.58.340">
    <property type="entry name" value="Magnesium transport protein CorA, transmembrane region"/>
    <property type="match status" value="1"/>
</dbReference>
<dbReference type="PANTHER" id="PTHR47685">
    <property type="entry name" value="MAGNESIUM TRANSPORT PROTEIN CORA"/>
    <property type="match status" value="1"/>
</dbReference>
<dbReference type="RefSeq" id="WP_084498636.1">
    <property type="nucleotide sequence ID" value="NZ_JAAXOS010000001.1"/>
</dbReference>
<gene>
    <name evidence="7" type="ORF">HGB38_02055</name>
</gene>
<comment type="subcellular location">
    <subcellularLocation>
        <location evidence="1">Membrane</location>
        <topology evidence="1">Multi-pass membrane protein</topology>
    </subcellularLocation>
</comment>
<evidence type="ECO:0000256" key="5">
    <source>
        <dbReference type="ARBA" id="ARBA00023136"/>
    </source>
</evidence>
<dbReference type="GO" id="GO:0015095">
    <property type="term" value="F:magnesium ion transmembrane transporter activity"/>
    <property type="evidence" value="ECO:0007669"/>
    <property type="project" value="TreeGrafter"/>
</dbReference>
<dbReference type="PANTHER" id="PTHR47685:SF1">
    <property type="entry name" value="MAGNESIUM TRANSPORT PROTEIN CORA"/>
    <property type="match status" value="1"/>
</dbReference>
<dbReference type="SUPFAM" id="SSF143865">
    <property type="entry name" value="CorA soluble domain-like"/>
    <property type="match status" value="1"/>
</dbReference>
<comment type="similarity">
    <text evidence="2">Belongs to the CorA metal ion transporter (MIT) (TC 1.A.35) family.</text>
</comment>
<feature type="transmembrane region" description="Helical" evidence="6">
    <location>
        <begin position="281"/>
        <end position="305"/>
    </location>
</feature>
<dbReference type="SUPFAM" id="SSF144083">
    <property type="entry name" value="Magnesium transport protein CorA, transmembrane region"/>
    <property type="match status" value="1"/>
</dbReference>
<dbReference type="EMBL" id="JAAXOS010000001">
    <property type="protein sequence ID" value="NKY25017.1"/>
    <property type="molecule type" value="Genomic_DNA"/>
</dbReference>
<evidence type="ECO:0000313" key="8">
    <source>
        <dbReference type="Proteomes" id="UP000540698"/>
    </source>
</evidence>
<organism evidence="7 8">
    <name type="scientific">Nocardia gamkensis</name>
    <dbReference type="NCBI Taxonomy" id="352869"/>
    <lineage>
        <taxon>Bacteria</taxon>
        <taxon>Bacillati</taxon>
        <taxon>Actinomycetota</taxon>
        <taxon>Actinomycetes</taxon>
        <taxon>Mycobacteriales</taxon>
        <taxon>Nocardiaceae</taxon>
        <taxon>Nocardia</taxon>
    </lineage>
</organism>
<keyword evidence="4 6" id="KW-1133">Transmembrane helix</keyword>
<dbReference type="Proteomes" id="UP000540698">
    <property type="component" value="Unassembled WGS sequence"/>
</dbReference>
<comment type="caution">
    <text evidence="7">The sequence shown here is derived from an EMBL/GenBank/DDBJ whole genome shotgun (WGS) entry which is preliminary data.</text>
</comment>
<dbReference type="AlphaFoldDB" id="A0A7X6KZF4"/>
<evidence type="ECO:0000256" key="6">
    <source>
        <dbReference type="SAM" id="Phobius"/>
    </source>
</evidence>